<name>A0A9X1PC47_9BACT</name>
<keyword evidence="2" id="KW-1185">Reference proteome</keyword>
<dbReference type="EMBL" id="JAJTTA010000002">
    <property type="protein sequence ID" value="MCF0041203.1"/>
    <property type="molecule type" value="Genomic_DNA"/>
</dbReference>
<dbReference type="PROSITE" id="PS51257">
    <property type="entry name" value="PROKAR_LIPOPROTEIN"/>
    <property type="match status" value="1"/>
</dbReference>
<protein>
    <submittedName>
        <fullName evidence="1">Uncharacterized protein</fullName>
    </submittedName>
</protein>
<comment type="caution">
    <text evidence="1">The sequence shown here is derived from an EMBL/GenBank/DDBJ whole genome shotgun (WGS) entry which is preliminary data.</text>
</comment>
<dbReference type="Proteomes" id="UP001139700">
    <property type="component" value="Unassembled WGS sequence"/>
</dbReference>
<evidence type="ECO:0000313" key="2">
    <source>
        <dbReference type="Proteomes" id="UP001139700"/>
    </source>
</evidence>
<gene>
    <name evidence="1" type="ORF">LXM24_13965</name>
</gene>
<dbReference type="AlphaFoldDB" id="A0A9X1PC47"/>
<sequence length="228" mass="24849">MKQLFINGRLFSFFIYFILCLALSCTDHEVPEIPNSPESACTKLNGVTPREYPCEFKIEKLTFYAKDNSVIGEVTPGSPNIALPRSAAKTDSDPSANAVGDIGLITFDVKATVTRIANPSFPVSAGYQLRYTWHSSGPMALTTPGETTVMGSPIPLAIPVGASTDLSFELSTMYELQNGMTGITPIIFRRLTAFFIYNDVTSAELDMHPSPAGDVAETYIRIFNTIDD</sequence>
<proteinExistence type="predicted"/>
<dbReference type="RefSeq" id="WP_234613769.1">
    <property type="nucleotide sequence ID" value="NZ_CP098806.1"/>
</dbReference>
<reference evidence="1" key="1">
    <citation type="submission" date="2021-12" db="EMBL/GenBank/DDBJ databases">
        <title>Novel species in genus Dyadobacter.</title>
        <authorList>
            <person name="Ma C."/>
        </authorList>
    </citation>
    <scope>NUCLEOTIDE SEQUENCE</scope>
    <source>
        <strain evidence="1">CY399</strain>
    </source>
</reference>
<organism evidence="1 2">
    <name type="scientific">Dyadobacter fanqingshengii</name>
    <dbReference type="NCBI Taxonomy" id="2906443"/>
    <lineage>
        <taxon>Bacteria</taxon>
        <taxon>Pseudomonadati</taxon>
        <taxon>Bacteroidota</taxon>
        <taxon>Cytophagia</taxon>
        <taxon>Cytophagales</taxon>
        <taxon>Spirosomataceae</taxon>
        <taxon>Dyadobacter</taxon>
    </lineage>
</organism>
<accession>A0A9X1PC47</accession>
<evidence type="ECO:0000313" key="1">
    <source>
        <dbReference type="EMBL" id="MCF0041203.1"/>
    </source>
</evidence>